<evidence type="ECO:0000256" key="1">
    <source>
        <dbReference type="SAM" id="MobiDB-lite"/>
    </source>
</evidence>
<feature type="transmembrane region" description="Helical" evidence="2">
    <location>
        <begin position="63"/>
        <end position="84"/>
    </location>
</feature>
<feature type="transmembrane region" description="Helical" evidence="2">
    <location>
        <begin position="128"/>
        <end position="148"/>
    </location>
</feature>
<feature type="transmembrane region" description="Helical" evidence="2">
    <location>
        <begin position="21"/>
        <end position="43"/>
    </location>
</feature>
<comment type="caution">
    <text evidence="3">The sequence shown here is derived from an EMBL/GenBank/DDBJ whole genome shotgun (WGS) entry which is preliminary data.</text>
</comment>
<proteinExistence type="predicted"/>
<gene>
    <name evidence="3" type="ORF">DIS24_g9435</name>
</gene>
<protein>
    <recommendedName>
        <fullName evidence="5">Cys met metabolism pyridoxal phosphate-dependent enzyme protein</fullName>
    </recommendedName>
</protein>
<feature type="region of interest" description="Disordered" evidence="1">
    <location>
        <begin position="198"/>
        <end position="225"/>
    </location>
</feature>
<keyword evidence="4" id="KW-1185">Reference proteome</keyword>
<organism evidence="3 4">
    <name type="scientific">Lasiodiplodia hormozganensis</name>
    <dbReference type="NCBI Taxonomy" id="869390"/>
    <lineage>
        <taxon>Eukaryota</taxon>
        <taxon>Fungi</taxon>
        <taxon>Dikarya</taxon>
        <taxon>Ascomycota</taxon>
        <taxon>Pezizomycotina</taxon>
        <taxon>Dothideomycetes</taxon>
        <taxon>Dothideomycetes incertae sedis</taxon>
        <taxon>Botryosphaeriales</taxon>
        <taxon>Botryosphaeriaceae</taxon>
        <taxon>Lasiodiplodia</taxon>
    </lineage>
</organism>
<keyword evidence="2" id="KW-1133">Transmembrane helix</keyword>
<evidence type="ECO:0000313" key="4">
    <source>
        <dbReference type="Proteomes" id="UP001175001"/>
    </source>
</evidence>
<dbReference type="Proteomes" id="UP001175001">
    <property type="component" value="Unassembled WGS sequence"/>
</dbReference>
<keyword evidence="2" id="KW-0812">Transmembrane</keyword>
<reference evidence="3" key="1">
    <citation type="submission" date="2023-06" db="EMBL/GenBank/DDBJ databases">
        <title>Multi-omics analyses reveal the molecular pathogenesis toolkit of Lasiodiplodia hormozganensis, a cross-kingdom pathogen.</title>
        <authorList>
            <person name="Felix C."/>
            <person name="Meneses R."/>
            <person name="Goncalves M.F.M."/>
            <person name="Tilleman L."/>
            <person name="Duarte A.S."/>
            <person name="Jorrin-Novo J.V."/>
            <person name="Van De Peer Y."/>
            <person name="Deforce D."/>
            <person name="Van Nieuwerburgh F."/>
            <person name="Esteves A.C."/>
            <person name="Alves A."/>
        </authorList>
    </citation>
    <scope>NUCLEOTIDE SEQUENCE</scope>
    <source>
        <strain evidence="3">CBS 339.90</strain>
    </source>
</reference>
<keyword evidence="2" id="KW-0472">Membrane</keyword>
<dbReference type="EMBL" id="JAUJDW010000083">
    <property type="protein sequence ID" value="KAK0640350.1"/>
    <property type="molecule type" value="Genomic_DNA"/>
</dbReference>
<evidence type="ECO:0000256" key="2">
    <source>
        <dbReference type="SAM" id="Phobius"/>
    </source>
</evidence>
<name>A0AA39XWJ1_9PEZI</name>
<evidence type="ECO:0008006" key="5">
    <source>
        <dbReference type="Google" id="ProtNLM"/>
    </source>
</evidence>
<feature type="transmembrane region" description="Helical" evidence="2">
    <location>
        <begin position="96"/>
        <end position="116"/>
    </location>
</feature>
<dbReference type="AlphaFoldDB" id="A0AA39XWJ1"/>
<evidence type="ECO:0000313" key="3">
    <source>
        <dbReference type="EMBL" id="KAK0640350.1"/>
    </source>
</evidence>
<sequence length="225" mass="25167">MARYTSETSPWKKRILLPIWILRDGLTLIIIALYAFTLSVLVSDPNDKLDEDFDDSTINAAKIVVAVFMTAFAVSLLLDVWCMIQYIRHSLSPRTFLIINTLQTLFWVAIVVLQIVGNASYGRAYVSIFGIAAFLLYLSLFIYSVTVFRRDRQLRASKSGHYAPAANPTNNNLSAQEYGQANYGQATYGQATYGQTSYGGPYGDRSSFAPSADEELKPVQNAQYR</sequence>
<accession>A0AA39XWJ1</accession>